<keyword evidence="2" id="KW-1185">Reference proteome</keyword>
<dbReference type="Proteomes" id="UP000467840">
    <property type="component" value="Unassembled WGS sequence"/>
</dbReference>
<evidence type="ECO:0000313" key="2">
    <source>
        <dbReference type="Proteomes" id="UP000467840"/>
    </source>
</evidence>
<comment type="caution">
    <text evidence="1">The sequence shown here is derived from an EMBL/GenBank/DDBJ whole genome shotgun (WGS) entry which is preliminary data.</text>
</comment>
<sequence>MPLEDDKQQQAVNAIKVAFANKFGELTKLSNFVRGADNRLSATKTHIDSLQELARQLSDKASAVGGVDNKYNQKTDAAGLGARAIEQSMIVTSKNSAGQQSMASRIQAHVDESVDMLSRGMHMVGEGQAKVAEGVEQKDVDLVKEGLELSGLGSSMCQKGLSYASWGIGEIRQGAMGAFASTGLEKCSKKLNEASLKWGNAVDEIKGLQTAINLGGTPTPSTEPWAPDGVGSNTFYAKLDSIAHKIAEAAKSTWEGLGMTGVFIGHVAKLAGTVSICTAFMLGAVAGFPVTTLMLTMDVDGKASELCEKFEKFIKDNIEQSARDIMASEFVSSVSGKLTTCAAAIKHAFAPVDALLDGLSTQGLETDQAIVTAFKAVGDAITHCGVLAVSIMKQGLTKDTLDMVLKSTEAVYSGIKDAVQKLVEQAKTDHGAASDEYLKHERVGEGVLKACEDAYNALKEAVTKAGNALKAAAALPGQAYDAIKTSS</sequence>
<protein>
    <submittedName>
        <fullName evidence="1">Uncharacterized protein</fullName>
    </submittedName>
</protein>
<dbReference type="InterPro" id="IPR005091">
    <property type="entry name" value="MSP1b"/>
</dbReference>
<name>A0A6A6JYL8_HEVBR</name>
<organism evidence="1 2">
    <name type="scientific">Hevea brasiliensis</name>
    <name type="common">Para rubber tree</name>
    <name type="synonym">Siphonia brasiliensis</name>
    <dbReference type="NCBI Taxonomy" id="3981"/>
    <lineage>
        <taxon>Eukaryota</taxon>
        <taxon>Viridiplantae</taxon>
        <taxon>Streptophyta</taxon>
        <taxon>Embryophyta</taxon>
        <taxon>Tracheophyta</taxon>
        <taxon>Spermatophyta</taxon>
        <taxon>Magnoliopsida</taxon>
        <taxon>eudicotyledons</taxon>
        <taxon>Gunneridae</taxon>
        <taxon>Pentapetalae</taxon>
        <taxon>rosids</taxon>
        <taxon>fabids</taxon>
        <taxon>Malpighiales</taxon>
        <taxon>Euphorbiaceae</taxon>
        <taxon>Crotonoideae</taxon>
        <taxon>Micrandreae</taxon>
        <taxon>Hevea</taxon>
    </lineage>
</organism>
<dbReference type="Pfam" id="PF03429">
    <property type="entry name" value="MSP1b"/>
    <property type="match status" value="2"/>
</dbReference>
<proteinExistence type="predicted"/>
<gene>
    <name evidence="1" type="ORF">GH714_042506</name>
</gene>
<evidence type="ECO:0000313" key="1">
    <source>
        <dbReference type="EMBL" id="KAF2281682.1"/>
    </source>
</evidence>
<dbReference type="EMBL" id="JAAGAX010000511">
    <property type="protein sequence ID" value="KAF2281682.1"/>
    <property type="molecule type" value="Genomic_DNA"/>
</dbReference>
<accession>A0A6A6JYL8</accession>
<reference evidence="1 2" key="1">
    <citation type="journal article" date="2020" name="Mol. Plant">
        <title>The Chromosome-Based Rubber Tree Genome Provides New Insights into Spurge Genome Evolution and Rubber Biosynthesis.</title>
        <authorList>
            <person name="Liu J."/>
            <person name="Shi C."/>
            <person name="Shi C.C."/>
            <person name="Li W."/>
            <person name="Zhang Q.J."/>
            <person name="Zhang Y."/>
            <person name="Li K."/>
            <person name="Lu H.F."/>
            <person name="Shi C."/>
            <person name="Zhu S.T."/>
            <person name="Xiao Z.Y."/>
            <person name="Nan H."/>
            <person name="Yue Y."/>
            <person name="Zhu X.G."/>
            <person name="Wu Y."/>
            <person name="Hong X.N."/>
            <person name="Fan G.Y."/>
            <person name="Tong Y."/>
            <person name="Zhang D."/>
            <person name="Mao C.L."/>
            <person name="Liu Y.L."/>
            <person name="Hao S.J."/>
            <person name="Liu W.Q."/>
            <person name="Lv M.Q."/>
            <person name="Zhang H.B."/>
            <person name="Liu Y."/>
            <person name="Hu-Tang G.R."/>
            <person name="Wang J.P."/>
            <person name="Wang J.H."/>
            <person name="Sun Y.H."/>
            <person name="Ni S.B."/>
            <person name="Chen W.B."/>
            <person name="Zhang X.C."/>
            <person name="Jiao Y.N."/>
            <person name="Eichler E.E."/>
            <person name="Li G.H."/>
            <person name="Liu X."/>
            <person name="Gao L.Z."/>
        </authorList>
    </citation>
    <scope>NUCLEOTIDE SEQUENCE [LARGE SCALE GENOMIC DNA]</scope>
    <source>
        <strain evidence="2">cv. GT1</strain>
        <tissue evidence="1">Leaf</tissue>
    </source>
</reference>
<dbReference type="AlphaFoldDB" id="A0A6A6JYL8"/>